<comment type="caution">
    <text evidence="1">The sequence shown here is derived from an EMBL/GenBank/DDBJ whole genome shotgun (WGS) entry which is preliminary data.</text>
</comment>
<accession>A0A557SSN9</accession>
<dbReference type="InterPro" id="IPR007561">
    <property type="entry name" value="Cell_div_SepF/SepF-rel"/>
</dbReference>
<sequence>MQAKKIGERPIYLKTFTLRNSKDIVEIKRDIEKNMIIIIRITPLAQRDVGELKLVVEDLYKSVTILGGDIARLGEERIIIIPPEVKIWQSNQDTP</sequence>
<dbReference type="OrthoDB" id="6148at2157"/>
<evidence type="ECO:0000313" key="1">
    <source>
        <dbReference type="EMBL" id="TVP39627.1"/>
    </source>
</evidence>
<keyword evidence="2" id="KW-1185">Reference proteome</keyword>
<dbReference type="Proteomes" id="UP000315289">
    <property type="component" value="Unassembled WGS sequence"/>
</dbReference>
<protein>
    <submittedName>
        <fullName evidence="1">Putative SepF-like protein</fullName>
    </submittedName>
</protein>
<organism evidence="1 2">
    <name type="scientific">Candidatus Nitrosocosmicus arcticus</name>
    <dbReference type="NCBI Taxonomy" id="2035267"/>
    <lineage>
        <taxon>Archaea</taxon>
        <taxon>Nitrososphaerota</taxon>
        <taxon>Nitrososphaeria</taxon>
        <taxon>Nitrososphaerales</taxon>
        <taxon>Nitrososphaeraceae</taxon>
        <taxon>Candidatus Nitrosocosmicus</taxon>
    </lineage>
</organism>
<dbReference type="Gene3D" id="3.30.110.150">
    <property type="entry name" value="SepF-like protein"/>
    <property type="match status" value="1"/>
</dbReference>
<evidence type="ECO:0000313" key="2">
    <source>
        <dbReference type="Proteomes" id="UP000315289"/>
    </source>
</evidence>
<dbReference type="RefSeq" id="WP_144733487.1">
    <property type="nucleotide sequence ID" value="NZ_ML675589.1"/>
</dbReference>
<name>A0A557SSN9_9ARCH</name>
<dbReference type="AlphaFoldDB" id="A0A557SSN9"/>
<dbReference type="EMBL" id="VOAH01000014">
    <property type="protein sequence ID" value="TVP39627.1"/>
    <property type="molecule type" value="Genomic_DNA"/>
</dbReference>
<dbReference type="Pfam" id="PF04472">
    <property type="entry name" value="SepF"/>
    <property type="match status" value="1"/>
</dbReference>
<gene>
    <name evidence="1" type="ORF">NARC_140082</name>
</gene>
<dbReference type="InterPro" id="IPR038594">
    <property type="entry name" value="SepF-like_sf"/>
</dbReference>
<reference evidence="1 2" key="1">
    <citation type="journal article" date="2019" name="Front. Microbiol.">
        <title>Ammonia Oxidation by the Arctic Terrestrial Thaumarchaeote Candidatus Nitrosocosmicus arcticus Is Stimulated by Increasing Temperatures.</title>
        <authorList>
            <person name="Alves R.J.E."/>
            <person name="Kerou M."/>
            <person name="Zappe A."/>
            <person name="Bittner R."/>
            <person name="Abby S.S."/>
            <person name="Schmidt H.A."/>
            <person name="Pfeifer K."/>
            <person name="Schleper C."/>
        </authorList>
    </citation>
    <scope>NUCLEOTIDE SEQUENCE [LARGE SCALE GENOMIC DNA]</scope>
    <source>
        <strain evidence="1 2">Kfb</strain>
    </source>
</reference>
<proteinExistence type="predicted"/>